<evidence type="ECO:0000256" key="2">
    <source>
        <dbReference type="SAM" id="MobiDB-lite"/>
    </source>
</evidence>
<evidence type="ECO:0000256" key="1">
    <source>
        <dbReference type="ARBA" id="ARBA00093458"/>
    </source>
</evidence>
<keyword evidence="3" id="KW-0808">Transferase</keyword>
<dbReference type="AlphaFoldDB" id="A0A4D6N2Q1"/>
<protein>
    <submittedName>
        <fullName evidence="3">Serine/threonine kinase 19</fullName>
    </submittedName>
</protein>
<dbReference type="PANTHER" id="PTHR15243:SF0">
    <property type="entry name" value="SERINE_THREONINE-PROTEIN KINASE 19"/>
    <property type="match status" value="1"/>
</dbReference>
<sequence>MENFPESSSKGTKRRRDEDSDAGNTSSLEDDLTFNDTLVALRIMRAQFPHIHKGSVEPFILKSQLYSSVKDRTQVDRELESLRRDKVLRLFKLNTGQDDHAVMFLDDYLNQIDRVVKRMEGKKVEEYEVFGWLKTHVLDSKLETGIEHHELCSLLSLGGKVKESHISVLINAGVLTRQLIDPNMYWFAIPNIGSLLKGIVQGRKEIISLLSRRRYKEMMLSSLEKKRLRMSPLDVRFHLRDLIGSAEEAKKEAEDAMEEKREKPSKLEVLRLRNQEQIPVDEIEVRSSTVIAPEKRLDAPPRTTETTTNLRCCGGAYGGVGEVKYVCKTCGKQEGRAFLVKLLESWGRRILSVRLVRNRKGGYVLVVNKCCCQNNGEEAILDVQQSVTCGKEICNCDFRKDSSITK</sequence>
<dbReference type="InterPro" id="IPR018865">
    <property type="entry name" value="STK19-like"/>
</dbReference>
<accession>A0A4D6N2Q1</accession>
<keyword evidence="3" id="KW-0418">Kinase</keyword>
<proteinExistence type="inferred from homology"/>
<evidence type="ECO:0000313" key="3">
    <source>
        <dbReference type="EMBL" id="QCE06355.1"/>
    </source>
</evidence>
<feature type="region of interest" description="Disordered" evidence="2">
    <location>
        <begin position="1"/>
        <end position="28"/>
    </location>
</feature>
<evidence type="ECO:0000313" key="4">
    <source>
        <dbReference type="Proteomes" id="UP000501690"/>
    </source>
</evidence>
<dbReference type="EMBL" id="CP039353">
    <property type="protein sequence ID" value="QCE06355.1"/>
    <property type="molecule type" value="Genomic_DNA"/>
</dbReference>
<dbReference type="Pfam" id="PF10494">
    <property type="entry name" value="Stk19"/>
    <property type="match status" value="1"/>
</dbReference>
<organism evidence="3 4">
    <name type="scientific">Vigna unguiculata</name>
    <name type="common">Cowpea</name>
    <dbReference type="NCBI Taxonomy" id="3917"/>
    <lineage>
        <taxon>Eukaryota</taxon>
        <taxon>Viridiplantae</taxon>
        <taxon>Streptophyta</taxon>
        <taxon>Embryophyta</taxon>
        <taxon>Tracheophyta</taxon>
        <taxon>Spermatophyta</taxon>
        <taxon>Magnoliopsida</taxon>
        <taxon>eudicotyledons</taxon>
        <taxon>Gunneridae</taxon>
        <taxon>Pentapetalae</taxon>
        <taxon>rosids</taxon>
        <taxon>fabids</taxon>
        <taxon>Fabales</taxon>
        <taxon>Fabaceae</taxon>
        <taxon>Papilionoideae</taxon>
        <taxon>50 kb inversion clade</taxon>
        <taxon>NPAAA clade</taxon>
        <taxon>indigoferoid/millettioid clade</taxon>
        <taxon>Phaseoleae</taxon>
        <taxon>Vigna</taxon>
    </lineage>
</organism>
<feature type="compositionally biased region" description="Polar residues" evidence="2">
    <location>
        <begin position="1"/>
        <end position="10"/>
    </location>
</feature>
<gene>
    <name evidence="3" type="ORF">DEO72_LG9g1367</name>
</gene>
<name>A0A4D6N2Q1_VIGUN</name>
<reference evidence="3 4" key="1">
    <citation type="submission" date="2019-04" db="EMBL/GenBank/DDBJ databases">
        <title>An improved genome assembly and genetic linkage map for asparagus bean, Vigna unguiculata ssp. sesquipedialis.</title>
        <authorList>
            <person name="Xia Q."/>
            <person name="Zhang R."/>
            <person name="Dong Y."/>
        </authorList>
    </citation>
    <scope>NUCLEOTIDE SEQUENCE [LARGE SCALE GENOMIC DNA]</scope>
    <source>
        <tissue evidence="3">Leaf</tissue>
    </source>
</reference>
<dbReference type="PANTHER" id="PTHR15243">
    <property type="entry name" value="SERINE/THREONINE-PROTEIN KINASE 19"/>
    <property type="match status" value="1"/>
</dbReference>
<dbReference type="GO" id="GO:0016301">
    <property type="term" value="F:kinase activity"/>
    <property type="evidence" value="ECO:0007669"/>
    <property type="project" value="UniProtKB-KW"/>
</dbReference>
<dbReference type="Proteomes" id="UP000501690">
    <property type="component" value="Linkage Group LG9"/>
</dbReference>
<comment type="similarity">
    <text evidence="1">Belongs to the STK19 family.</text>
</comment>
<keyword evidence="4" id="KW-1185">Reference proteome</keyword>